<evidence type="ECO:0000313" key="6">
    <source>
        <dbReference type="Proteomes" id="UP000436088"/>
    </source>
</evidence>
<comment type="caution">
    <text evidence="5">The sequence shown here is derived from an EMBL/GenBank/DDBJ whole genome shotgun (WGS) entry which is preliminary data.</text>
</comment>
<evidence type="ECO:0000259" key="4">
    <source>
        <dbReference type="Pfam" id="PF00685"/>
    </source>
</evidence>
<dbReference type="Pfam" id="PF00685">
    <property type="entry name" value="Sulfotransfer_1"/>
    <property type="match status" value="1"/>
</dbReference>
<organism evidence="5 6">
    <name type="scientific">Hibiscus syriacus</name>
    <name type="common">Rose of Sharon</name>
    <dbReference type="NCBI Taxonomy" id="106335"/>
    <lineage>
        <taxon>Eukaryota</taxon>
        <taxon>Viridiplantae</taxon>
        <taxon>Streptophyta</taxon>
        <taxon>Embryophyta</taxon>
        <taxon>Tracheophyta</taxon>
        <taxon>Spermatophyta</taxon>
        <taxon>Magnoliopsida</taxon>
        <taxon>eudicotyledons</taxon>
        <taxon>Gunneridae</taxon>
        <taxon>Pentapetalae</taxon>
        <taxon>rosids</taxon>
        <taxon>malvids</taxon>
        <taxon>Malvales</taxon>
        <taxon>Malvaceae</taxon>
        <taxon>Malvoideae</taxon>
        <taxon>Hibiscus</taxon>
    </lineage>
</organism>
<name>A0A6A3BHI3_HIBSY</name>
<dbReference type="EMBL" id="VEPZ02000870">
    <property type="protein sequence ID" value="KAE8714472.1"/>
    <property type="molecule type" value="Genomic_DNA"/>
</dbReference>
<comment type="similarity">
    <text evidence="1 3">Belongs to the sulfotransferase 1 family.</text>
</comment>
<protein>
    <recommendedName>
        <fullName evidence="3">Sulfotransferase</fullName>
        <ecNumber evidence="3">2.8.2.-</ecNumber>
    </recommendedName>
</protein>
<keyword evidence="2 3" id="KW-0808">Transferase</keyword>
<gene>
    <name evidence="5" type="ORF">F3Y22_tig00110195pilonHSYRG00061</name>
</gene>
<dbReference type="Gene3D" id="3.40.50.300">
    <property type="entry name" value="P-loop containing nucleotide triphosphate hydrolases"/>
    <property type="match status" value="1"/>
</dbReference>
<feature type="domain" description="Sulfotransferase" evidence="4">
    <location>
        <begin position="38"/>
        <end position="156"/>
    </location>
</feature>
<dbReference type="InterPro" id="IPR027417">
    <property type="entry name" value="P-loop_NTPase"/>
</dbReference>
<reference evidence="5" key="1">
    <citation type="submission" date="2019-09" db="EMBL/GenBank/DDBJ databases">
        <title>Draft genome information of white flower Hibiscus syriacus.</title>
        <authorList>
            <person name="Kim Y.-M."/>
        </authorList>
    </citation>
    <scope>NUCLEOTIDE SEQUENCE [LARGE SCALE GENOMIC DNA]</scope>
    <source>
        <strain evidence="5">YM2019G1</strain>
    </source>
</reference>
<dbReference type="EC" id="2.8.2.-" evidence="3"/>
<sequence>MLLCPLPLKIPTVRSFTYVEIPWMFSFLFGVSPTSLEKKTESLSLKKVFDKFSRGIFINGPFFDQVLGYWKAGRENPNKILFLKYENLKEDIISQLKHLAMFLGVPFTEEEEKQGVVEMAKNCSFEKLQELEVKKKDLFITGIPNENFFRKGEVGD</sequence>
<keyword evidence="6" id="KW-1185">Reference proteome</keyword>
<dbReference type="GO" id="GO:0008146">
    <property type="term" value="F:sulfotransferase activity"/>
    <property type="evidence" value="ECO:0007669"/>
    <property type="project" value="InterPro"/>
</dbReference>
<dbReference type="InterPro" id="IPR000863">
    <property type="entry name" value="Sulfotransferase_dom"/>
</dbReference>
<evidence type="ECO:0000256" key="1">
    <source>
        <dbReference type="ARBA" id="ARBA00005771"/>
    </source>
</evidence>
<dbReference type="AlphaFoldDB" id="A0A6A3BHI3"/>
<dbReference type="SUPFAM" id="SSF52540">
    <property type="entry name" value="P-loop containing nucleoside triphosphate hydrolases"/>
    <property type="match status" value="1"/>
</dbReference>
<proteinExistence type="inferred from homology"/>
<dbReference type="Proteomes" id="UP000436088">
    <property type="component" value="Unassembled WGS sequence"/>
</dbReference>
<dbReference type="PANTHER" id="PTHR11783">
    <property type="entry name" value="SULFOTRANSFERASE SULT"/>
    <property type="match status" value="1"/>
</dbReference>
<evidence type="ECO:0000256" key="3">
    <source>
        <dbReference type="RuleBase" id="RU361155"/>
    </source>
</evidence>
<evidence type="ECO:0000256" key="2">
    <source>
        <dbReference type="ARBA" id="ARBA00022679"/>
    </source>
</evidence>
<evidence type="ECO:0000313" key="5">
    <source>
        <dbReference type="EMBL" id="KAE8714472.1"/>
    </source>
</evidence>
<accession>A0A6A3BHI3</accession>